<dbReference type="InterPro" id="IPR011991">
    <property type="entry name" value="ArsR-like_HTH"/>
</dbReference>
<evidence type="ECO:0000256" key="4">
    <source>
        <dbReference type="ARBA" id="ARBA00058938"/>
    </source>
</evidence>
<dbReference type="OrthoDB" id="9791752at2"/>
<dbReference type="PROSITE" id="PS51078">
    <property type="entry name" value="ICLR_ED"/>
    <property type="match status" value="1"/>
</dbReference>
<dbReference type="InterPro" id="IPR050707">
    <property type="entry name" value="HTH_MetabolicPath_Reg"/>
</dbReference>
<dbReference type="SUPFAM" id="SSF55781">
    <property type="entry name" value="GAF domain-like"/>
    <property type="match status" value="1"/>
</dbReference>
<keyword evidence="1" id="KW-0805">Transcription regulation</keyword>
<dbReference type="Gene3D" id="1.10.10.10">
    <property type="entry name" value="Winged helix-like DNA-binding domain superfamily/Winged helix DNA-binding domain"/>
    <property type="match status" value="1"/>
</dbReference>
<evidence type="ECO:0000256" key="5">
    <source>
        <dbReference type="ARBA" id="ARBA00070406"/>
    </source>
</evidence>
<dbReference type="InterPro" id="IPR005471">
    <property type="entry name" value="Tscrpt_reg_IclR_N"/>
</dbReference>
<dbReference type="InterPro" id="IPR029016">
    <property type="entry name" value="GAF-like_dom_sf"/>
</dbReference>
<dbReference type="CDD" id="cd00090">
    <property type="entry name" value="HTH_ARSR"/>
    <property type="match status" value="1"/>
</dbReference>
<proteinExistence type="predicted"/>
<dbReference type="InterPro" id="IPR036388">
    <property type="entry name" value="WH-like_DNA-bd_sf"/>
</dbReference>
<evidence type="ECO:0000259" key="7">
    <source>
        <dbReference type="PROSITE" id="PS51078"/>
    </source>
</evidence>
<dbReference type="SUPFAM" id="SSF46785">
    <property type="entry name" value="Winged helix' DNA-binding domain"/>
    <property type="match status" value="1"/>
</dbReference>
<dbReference type="GO" id="GO:0045892">
    <property type="term" value="P:negative regulation of DNA-templated transcription"/>
    <property type="evidence" value="ECO:0007669"/>
    <property type="project" value="TreeGrafter"/>
</dbReference>
<feature type="domain" description="HTH iclR-type" evidence="6">
    <location>
        <begin position="10"/>
        <end position="72"/>
    </location>
</feature>
<keyword evidence="3" id="KW-0804">Transcription</keyword>
<dbReference type="Gene3D" id="3.30.450.40">
    <property type="match status" value="1"/>
</dbReference>
<sequence length="257" mass="28625">MADSKNDNLVSTAKKALLILQSFTTGEPEKKVTDLAESLGMSKSNISRLLNTLASEGFVIKDPDTKKYRLGLAIIPLYETLTQGIEVRKEAKPLLQKLVDEIGETANITIFQGQSILDILRVNCTQPVQIVSHMDVTNPIHCTSAGKVFLAHQEKQELTRYIEKGLIHFPAKSYSNIDEFLSMLEKIKEQEYAISIEELFEGMATIAAPIRDYTGQVVYSLSVLGPVHRFNPHNTSVIHKVKKYALDISTCIGYQGN</sequence>
<dbReference type="GO" id="GO:0003700">
    <property type="term" value="F:DNA-binding transcription factor activity"/>
    <property type="evidence" value="ECO:0007669"/>
    <property type="project" value="TreeGrafter"/>
</dbReference>
<name>W4Q7T2_9BACI</name>
<dbReference type="FunFam" id="1.10.10.10:FF:000056">
    <property type="entry name" value="IclR family transcriptional regulator"/>
    <property type="match status" value="1"/>
</dbReference>
<keyword evidence="9" id="KW-1185">Reference proteome</keyword>
<dbReference type="Pfam" id="PF09339">
    <property type="entry name" value="HTH_IclR"/>
    <property type="match status" value="1"/>
</dbReference>
<evidence type="ECO:0000256" key="3">
    <source>
        <dbReference type="ARBA" id="ARBA00023163"/>
    </source>
</evidence>
<evidence type="ECO:0000256" key="1">
    <source>
        <dbReference type="ARBA" id="ARBA00023015"/>
    </source>
</evidence>
<dbReference type="Proteomes" id="UP000018890">
    <property type="component" value="Unassembled WGS sequence"/>
</dbReference>
<comment type="caution">
    <text evidence="8">The sequence shown here is derived from an EMBL/GenBank/DDBJ whole genome shotgun (WGS) entry which is preliminary data.</text>
</comment>
<dbReference type="PANTHER" id="PTHR30136:SF24">
    <property type="entry name" value="HTH-TYPE TRANSCRIPTIONAL REPRESSOR ALLR"/>
    <property type="match status" value="1"/>
</dbReference>
<feature type="domain" description="IclR-ED" evidence="7">
    <location>
        <begin position="73"/>
        <end position="254"/>
    </location>
</feature>
<evidence type="ECO:0000313" key="9">
    <source>
        <dbReference type="Proteomes" id="UP000018890"/>
    </source>
</evidence>
<dbReference type="STRING" id="1236970.JCM9140_4240"/>
<dbReference type="GO" id="GO:0003677">
    <property type="term" value="F:DNA binding"/>
    <property type="evidence" value="ECO:0007669"/>
    <property type="project" value="UniProtKB-KW"/>
</dbReference>
<dbReference type="AlphaFoldDB" id="W4Q7T2"/>
<dbReference type="EMBL" id="BAUT01000079">
    <property type="protein sequence ID" value="GAE28052.1"/>
    <property type="molecule type" value="Genomic_DNA"/>
</dbReference>
<keyword evidence="2" id="KW-0238">DNA-binding</keyword>
<evidence type="ECO:0000256" key="2">
    <source>
        <dbReference type="ARBA" id="ARBA00023125"/>
    </source>
</evidence>
<dbReference type="InterPro" id="IPR014757">
    <property type="entry name" value="Tscrpt_reg_IclR_C"/>
</dbReference>
<dbReference type="PROSITE" id="PS51077">
    <property type="entry name" value="HTH_ICLR"/>
    <property type="match status" value="1"/>
</dbReference>
<gene>
    <name evidence="8" type="ORF">JCM9140_4240</name>
</gene>
<dbReference type="PANTHER" id="PTHR30136">
    <property type="entry name" value="HELIX-TURN-HELIX TRANSCRIPTIONAL REGULATOR, ICLR FAMILY"/>
    <property type="match status" value="1"/>
</dbReference>
<protein>
    <recommendedName>
        <fullName evidence="5">Glycerol operon regulatory protein</fullName>
    </recommendedName>
</protein>
<dbReference type="InterPro" id="IPR036390">
    <property type="entry name" value="WH_DNA-bd_sf"/>
</dbReference>
<accession>W4Q7T2</accession>
<evidence type="ECO:0000259" key="6">
    <source>
        <dbReference type="PROSITE" id="PS51077"/>
    </source>
</evidence>
<reference evidence="8" key="1">
    <citation type="journal article" date="2014" name="Genome Announc.">
        <title>Draft Genome Sequences of Three Alkaliphilic Bacillus Strains, Bacillus wakoensis JCM 9140T, Bacillus akibai JCM 9157T, and Bacillus hemicellulosilyticus JCM 9152T.</title>
        <authorList>
            <person name="Yuki M."/>
            <person name="Oshima K."/>
            <person name="Suda W."/>
            <person name="Oshida Y."/>
            <person name="Kitamura K."/>
            <person name="Iida T."/>
            <person name="Hattori M."/>
            <person name="Ohkuma M."/>
        </authorList>
    </citation>
    <scope>NUCLEOTIDE SEQUENCE [LARGE SCALE GENOMIC DNA]</scope>
    <source>
        <strain evidence="8">JCM 9140</strain>
    </source>
</reference>
<dbReference type="SMART" id="SM00346">
    <property type="entry name" value="HTH_ICLR"/>
    <property type="match status" value="1"/>
</dbReference>
<dbReference type="Pfam" id="PF01614">
    <property type="entry name" value="IclR_C"/>
    <property type="match status" value="1"/>
</dbReference>
<evidence type="ECO:0000313" key="8">
    <source>
        <dbReference type="EMBL" id="GAE28052.1"/>
    </source>
</evidence>
<comment type="function">
    <text evidence="4">May be an activator protein for the gylABX operon.</text>
</comment>
<organism evidence="8 9">
    <name type="scientific">Halalkalibacter wakoensis JCM 9140</name>
    <dbReference type="NCBI Taxonomy" id="1236970"/>
    <lineage>
        <taxon>Bacteria</taxon>
        <taxon>Bacillati</taxon>
        <taxon>Bacillota</taxon>
        <taxon>Bacilli</taxon>
        <taxon>Bacillales</taxon>
        <taxon>Bacillaceae</taxon>
        <taxon>Halalkalibacter</taxon>
    </lineage>
</organism>
<dbReference type="RefSeq" id="WP_034750208.1">
    <property type="nucleotide sequence ID" value="NZ_BAUT01000079.1"/>
</dbReference>